<dbReference type="InterPro" id="IPR050087">
    <property type="entry name" value="AON_synthase_class-II"/>
</dbReference>
<dbReference type="InterPro" id="IPR004839">
    <property type="entry name" value="Aminotransferase_I/II_large"/>
</dbReference>
<dbReference type="EMBL" id="CP059322">
    <property type="protein sequence ID" value="QLQ36957.1"/>
    <property type="molecule type" value="Genomic_DNA"/>
</dbReference>
<evidence type="ECO:0000256" key="3">
    <source>
        <dbReference type="ARBA" id="ARBA00022679"/>
    </source>
</evidence>
<evidence type="ECO:0000256" key="4">
    <source>
        <dbReference type="ARBA" id="ARBA00047715"/>
    </source>
</evidence>
<evidence type="ECO:0000313" key="6">
    <source>
        <dbReference type="EMBL" id="QLQ36957.1"/>
    </source>
</evidence>
<keyword evidence="3" id="KW-0808">Transferase</keyword>
<dbReference type="EC" id="2.3.1.47" evidence="2"/>
<reference evidence="6 7" key="2">
    <citation type="journal article" date="2021" name="Mar. Drugs">
        <title>A New Micromonospora Strain with Antibiotic Activity Isolated from the Microbiome of a Mid-Atlantic Deep-Sea Sponge.</title>
        <authorList>
            <person name="Back C.R."/>
            <person name="Stennett H.L."/>
            <person name="Williams S.E."/>
            <person name="Wang L."/>
            <person name="Ojeda Gomez J."/>
            <person name="Abdulle O.M."/>
            <person name="Duffy T."/>
            <person name="Neal C."/>
            <person name="Mantell J."/>
            <person name="Jepson M.A."/>
            <person name="Hendry K.R."/>
            <person name="Powell D."/>
            <person name="Stach J.E.M."/>
            <person name="Essex-Lopresti A.E."/>
            <person name="Willis C.L."/>
            <person name="Curnow P."/>
            <person name="Race P.R."/>
        </authorList>
    </citation>
    <scope>NUCLEOTIDE SEQUENCE [LARGE SCALE GENOMIC DNA]</scope>
    <source>
        <strain evidence="6 7">28ISP2-46</strain>
    </source>
</reference>
<comment type="cofactor">
    <cofactor evidence="1">
        <name>pyridoxal 5'-phosphate</name>
        <dbReference type="ChEBI" id="CHEBI:597326"/>
    </cofactor>
</comment>
<dbReference type="GO" id="GO:0030170">
    <property type="term" value="F:pyridoxal phosphate binding"/>
    <property type="evidence" value="ECO:0007669"/>
    <property type="project" value="InterPro"/>
</dbReference>
<dbReference type="InterPro" id="IPR015421">
    <property type="entry name" value="PyrdxlP-dep_Trfase_major"/>
</dbReference>
<dbReference type="AlphaFoldDB" id="A0A7L6B4T9"/>
<dbReference type="PANTHER" id="PTHR13693">
    <property type="entry name" value="CLASS II AMINOTRANSFERASE/8-AMINO-7-OXONONANOATE SYNTHASE"/>
    <property type="match status" value="1"/>
</dbReference>
<dbReference type="Gene3D" id="3.40.640.10">
    <property type="entry name" value="Type I PLP-dependent aspartate aminotransferase-like (Major domain)"/>
    <property type="match status" value="1"/>
</dbReference>
<dbReference type="Proteomes" id="UP000510844">
    <property type="component" value="Chromosome"/>
</dbReference>
<evidence type="ECO:0000256" key="1">
    <source>
        <dbReference type="ARBA" id="ARBA00001933"/>
    </source>
</evidence>
<accession>A0A7L6B4T9</accession>
<keyword evidence="6" id="KW-0032">Aminotransferase</keyword>
<reference evidence="7" key="1">
    <citation type="submission" date="2020-07" db="EMBL/GenBank/DDBJ databases">
        <title>A new Micromonospora strain with potent antibiotic activity isolated from the microbiome of a mid-Atlantic deep-sea sponge.</title>
        <authorList>
            <person name="Back C.R."/>
            <person name="Stennett H.L."/>
            <person name="Williams S.E."/>
            <person name="Wang L."/>
            <person name="Ojeda Gomez J."/>
            <person name="Abdulle O.M."/>
            <person name="Duffy T."/>
            <person name="Hendry K.R."/>
            <person name="Powell D."/>
            <person name="Stach J.E."/>
            <person name="Essex-Lopresti A.E."/>
            <person name="Willis C.L."/>
            <person name="Curnow P."/>
            <person name="Race P.R."/>
        </authorList>
    </citation>
    <scope>NUCLEOTIDE SEQUENCE [LARGE SCALE GENOMIC DNA]</scope>
    <source>
        <strain evidence="7">28ISP2-46</strain>
    </source>
</reference>
<organism evidence="6 7">
    <name type="scientific">Micromonospora robiginosa</name>
    <dbReference type="NCBI Taxonomy" id="2749844"/>
    <lineage>
        <taxon>Bacteria</taxon>
        <taxon>Bacillati</taxon>
        <taxon>Actinomycetota</taxon>
        <taxon>Actinomycetes</taxon>
        <taxon>Micromonosporales</taxon>
        <taxon>Micromonosporaceae</taxon>
        <taxon>Micromonospora</taxon>
    </lineage>
</organism>
<dbReference type="SUPFAM" id="SSF53383">
    <property type="entry name" value="PLP-dependent transferases"/>
    <property type="match status" value="1"/>
</dbReference>
<dbReference type="GO" id="GO:0008710">
    <property type="term" value="F:8-amino-7-oxononanoate synthase activity"/>
    <property type="evidence" value="ECO:0007669"/>
    <property type="project" value="UniProtKB-EC"/>
</dbReference>
<dbReference type="Pfam" id="PF00155">
    <property type="entry name" value="Aminotran_1_2"/>
    <property type="match status" value="1"/>
</dbReference>
<keyword evidence="7" id="KW-1185">Reference proteome</keyword>
<gene>
    <name evidence="6" type="ORF">H1D33_27600</name>
</gene>
<dbReference type="NCBIfam" id="NF005697">
    <property type="entry name" value="PRK07505.1"/>
    <property type="match status" value="1"/>
</dbReference>
<dbReference type="InterPro" id="IPR015422">
    <property type="entry name" value="PyrdxlP-dep_Trfase_small"/>
</dbReference>
<dbReference type="InterPro" id="IPR015424">
    <property type="entry name" value="PyrdxlP-dep_Trfase"/>
</dbReference>
<evidence type="ECO:0000256" key="2">
    <source>
        <dbReference type="ARBA" id="ARBA00013187"/>
    </source>
</evidence>
<comment type="catalytic activity">
    <reaction evidence="4">
        <text>6-carboxyhexanoyl-[ACP] + L-alanine + H(+) = (8S)-8-amino-7-oxononanoate + holo-[ACP] + CO2</text>
        <dbReference type="Rhea" id="RHEA:42288"/>
        <dbReference type="Rhea" id="RHEA-COMP:9685"/>
        <dbReference type="Rhea" id="RHEA-COMP:9955"/>
        <dbReference type="ChEBI" id="CHEBI:15378"/>
        <dbReference type="ChEBI" id="CHEBI:16526"/>
        <dbReference type="ChEBI" id="CHEBI:57972"/>
        <dbReference type="ChEBI" id="CHEBI:64479"/>
        <dbReference type="ChEBI" id="CHEBI:78846"/>
        <dbReference type="ChEBI" id="CHEBI:149468"/>
        <dbReference type="EC" id="2.3.1.47"/>
    </reaction>
</comment>
<feature type="domain" description="Aminotransferase class I/classII large" evidence="5">
    <location>
        <begin position="179"/>
        <end position="403"/>
    </location>
</feature>
<evidence type="ECO:0000259" key="5">
    <source>
        <dbReference type="Pfam" id="PF00155"/>
    </source>
</evidence>
<dbReference type="Gene3D" id="3.90.1150.10">
    <property type="entry name" value="Aspartate Aminotransferase, domain 1"/>
    <property type="match status" value="1"/>
</dbReference>
<name>A0A7L6B4T9_9ACTN</name>
<dbReference type="RefSeq" id="WP_181569460.1">
    <property type="nucleotide sequence ID" value="NZ_CP059322.2"/>
</dbReference>
<protein>
    <recommendedName>
        <fullName evidence="2">8-amino-7-oxononanoate synthase</fullName>
        <ecNumber evidence="2">2.3.1.47</ecNumber>
    </recommendedName>
</protein>
<proteinExistence type="predicted"/>
<evidence type="ECO:0000313" key="7">
    <source>
        <dbReference type="Proteomes" id="UP000510844"/>
    </source>
</evidence>
<dbReference type="GO" id="GO:0008483">
    <property type="term" value="F:transaminase activity"/>
    <property type="evidence" value="ECO:0007669"/>
    <property type="project" value="UniProtKB-KW"/>
</dbReference>
<sequence>MSGDDSGEAGLEGPRRFRDTAKMMRLSQGNWREAESGGLINLHLECRPDGTLHDPDTGRSFLNLSSYSYLGLNTHPAVVQGAIDALTSQGCVGLGITPTRMRPSVLRQAQDQLSEIWRAQCLLALSCSVATAGLLPLVSSGHLVDGRPRVTVFDKRSHFCMDYVKPICADEAPVLVAPHNDIDFVEDACKKYGRVAYVADGAYSMGGLADLDSLRYLQDRYGLFLWMDDSHAISVMGDRGEGYIRSEMGDLNDLTLITGSLEKGFGCSGGVVMLPESVDPALVNTFAGPMCWSQTPSVANMGSVLASARLHAGPELSHLQGRLRANLDYFDSRVPSESAGSILPVRALPVGDRDLAVDLSRRLLDEGFYCAPVYFPVTSRGREGLRVMIRANLGDENLRRFVDLLVEWVVPHLRGTDATAVAGGAR</sequence>
<dbReference type="KEGG" id="mfeu:H1D33_27600"/>